<dbReference type="KEGG" id="tpx:Turpa_1342"/>
<evidence type="ECO:0000313" key="1">
    <source>
        <dbReference type="EMBL" id="AFM11990.1"/>
    </source>
</evidence>
<dbReference type="InterPro" id="IPR038573">
    <property type="entry name" value="BrnT_sf"/>
</dbReference>
<proteinExistence type="predicted"/>
<evidence type="ECO:0000313" key="2">
    <source>
        <dbReference type="Proteomes" id="UP000006048"/>
    </source>
</evidence>
<accession>I4B3Y3</accession>
<reference evidence="1 2" key="1">
    <citation type="submission" date="2012-06" db="EMBL/GenBank/DDBJ databases">
        <title>The complete chromosome of genome of Turneriella parva DSM 21527.</title>
        <authorList>
            <consortium name="US DOE Joint Genome Institute (JGI-PGF)"/>
            <person name="Lucas S."/>
            <person name="Han J."/>
            <person name="Lapidus A."/>
            <person name="Bruce D."/>
            <person name="Goodwin L."/>
            <person name="Pitluck S."/>
            <person name="Peters L."/>
            <person name="Kyrpides N."/>
            <person name="Mavromatis K."/>
            <person name="Ivanova N."/>
            <person name="Mikhailova N."/>
            <person name="Chertkov O."/>
            <person name="Detter J.C."/>
            <person name="Tapia R."/>
            <person name="Han C."/>
            <person name="Land M."/>
            <person name="Hauser L."/>
            <person name="Markowitz V."/>
            <person name="Cheng J.-F."/>
            <person name="Hugenholtz P."/>
            <person name="Woyke T."/>
            <person name="Wu D."/>
            <person name="Gronow S."/>
            <person name="Wellnitz S."/>
            <person name="Brambilla E."/>
            <person name="Klenk H.-P."/>
            <person name="Eisen J.A."/>
        </authorList>
    </citation>
    <scope>NUCLEOTIDE SEQUENCE [LARGE SCALE GENOMIC DNA]</scope>
    <source>
        <strain evidence="2">ATCC BAA-1111 / DSM 21527 / NCTC 11395 / H</strain>
    </source>
</reference>
<dbReference type="HOGENOM" id="CLU_149290_3_0_12"/>
<dbReference type="InterPro" id="IPR007460">
    <property type="entry name" value="BrnT_toxin"/>
</dbReference>
<organism evidence="1 2">
    <name type="scientific">Turneriella parva (strain ATCC BAA-1111 / DSM 21527 / NCTC 11395 / H)</name>
    <name type="common">Leptospira parva</name>
    <dbReference type="NCBI Taxonomy" id="869212"/>
    <lineage>
        <taxon>Bacteria</taxon>
        <taxon>Pseudomonadati</taxon>
        <taxon>Spirochaetota</taxon>
        <taxon>Spirochaetia</taxon>
        <taxon>Leptospirales</taxon>
        <taxon>Leptospiraceae</taxon>
        <taxon>Turneriella</taxon>
    </lineage>
</organism>
<dbReference type="Proteomes" id="UP000006048">
    <property type="component" value="Chromosome"/>
</dbReference>
<dbReference type="STRING" id="869212.Turpa_1342"/>
<gene>
    <name evidence="1" type="ordered locus">Turpa_1342</name>
</gene>
<name>I4B3Y3_TURPD</name>
<dbReference type="EMBL" id="CP002959">
    <property type="protein sequence ID" value="AFM11990.1"/>
    <property type="molecule type" value="Genomic_DNA"/>
</dbReference>
<dbReference type="AlphaFoldDB" id="I4B3Y3"/>
<dbReference type="Gene3D" id="3.10.450.530">
    <property type="entry name" value="Ribonuclease toxin, BrnT, of type II toxin-antitoxin system"/>
    <property type="match status" value="1"/>
</dbReference>
<dbReference type="Pfam" id="PF04365">
    <property type="entry name" value="BrnT_toxin"/>
    <property type="match status" value="1"/>
</dbReference>
<sequence>MYIYSIYVTVPDFTEIGGFDWNFDNVHKLLKRHRVTTAECEQAFFNEPFIVYDDPEHSIKEDRYYSLGVTNEYRHLTIIFTMRGRKIRPLSARPMTKSEVKYYEDIKKGS</sequence>
<evidence type="ECO:0008006" key="3">
    <source>
        <dbReference type="Google" id="ProtNLM"/>
    </source>
</evidence>
<keyword evidence="2" id="KW-1185">Reference proteome</keyword>
<protein>
    <recommendedName>
        <fullName evidence="3">BrnT family toxin</fullName>
    </recommendedName>
</protein>